<comment type="caution">
    <text evidence="1">The sequence shown here is derived from an EMBL/GenBank/DDBJ whole genome shotgun (WGS) entry which is preliminary data.</text>
</comment>
<reference evidence="1" key="1">
    <citation type="submission" date="2020-10" db="EMBL/GenBank/DDBJ databases">
        <authorList>
            <person name="Kikuchi T."/>
        </authorList>
    </citation>
    <scope>NUCLEOTIDE SEQUENCE</scope>
    <source>
        <strain evidence="1">NKZ352</strain>
    </source>
</reference>
<sequence length="131" mass="15080">MSRRRSSIFILLLPYHPRLTPSHSMVSSVFLLTLAFVGSNCALFKEETLTLKHLFGLTDPSICEIRDEGHYCKQIVIDLSLVTVAVSHRCECPNGYRCPEDVEDDKTAERCIYENDKHWHKCQLRCNPIDL</sequence>
<accession>A0A8S1H9C2</accession>
<organism evidence="1 2">
    <name type="scientific">Caenorhabditis auriculariae</name>
    <dbReference type="NCBI Taxonomy" id="2777116"/>
    <lineage>
        <taxon>Eukaryota</taxon>
        <taxon>Metazoa</taxon>
        <taxon>Ecdysozoa</taxon>
        <taxon>Nematoda</taxon>
        <taxon>Chromadorea</taxon>
        <taxon>Rhabditida</taxon>
        <taxon>Rhabditina</taxon>
        <taxon>Rhabditomorpha</taxon>
        <taxon>Rhabditoidea</taxon>
        <taxon>Rhabditidae</taxon>
        <taxon>Peloderinae</taxon>
        <taxon>Caenorhabditis</taxon>
    </lineage>
</organism>
<dbReference type="AlphaFoldDB" id="A0A8S1H9C2"/>
<dbReference type="EMBL" id="CAJGYM010000024">
    <property type="protein sequence ID" value="CAD6191945.1"/>
    <property type="molecule type" value="Genomic_DNA"/>
</dbReference>
<proteinExistence type="predicted"/>
<evidence type="ECO:0000313" key="2">
    <source>
        <dbReference type="Proteomes" id="UP000835052"/>
    </source>
</evidence>
<gene>
    <name evidence="1" type="ORF">CAUJ_LOCUS7864</name>
</gene>
<dbReference type="Proteomes" id="UP000835052">
    <property type="component" value="Unassembled WGS sequence"/>
</dbReference>
<protein>
    <submittedName>
        <fullName evidence="1">Uncharacterized protein</fullName>
    </submittedName>
</protein>
<name>A0A8S1H9C2_9PELO</name>
<evidence type="ECO:0000313" key="1">
    <source>
        <dbReference type="EMBL" id="CAD6191945.1"/>
    </source>
</evidence>
<dbReference type="OrthoDB" id="5827533at2759"/>
<keyword evidence="2" id="KW-1185">Reference proteome</keyword>